<dbReference type="AlphaFoldDB" id="A0A1F6CBY3"/>
<dbReference type="Proteomes" id="UP000178606">
    <property type="component" value="Unassembled WGS sequence"/>
</dbReference>
<sequence length="137" mass="15144">MSTTERAFADTNIVVYAESDDGENSRRARIIIEGSPVISTQVVIETIAALTGKYGFSRPDAYEVASGLMDLCEVAPVDQGTIREAMRISIRYQLSHWDALIVAAALKAGCDLLYSEDMQHGQVFDGRITVRNPFEER</sequence>
<evidence type="ECO:0000259" key="1">
    <source>
        <dbReference type="Pfam" id="PF01850"/>
    </source>
</evidence>
<reference evidence="2 3" key="1">
    <citation type="journal article" date="2016" name="Nat. Commun.">
        <title>Thousands of microbial genomes shed light on interconnected biogeochemical processes in an aquifer system.</title>
        <authorList>
            <person name="Anantharaman K."/>
            <person name="Brown C.T."/>
            <person name="Hug L.A."/>
            <person name="Sharon I."/>
            <person name="Castelle C.J."/>
            <person name="Probst A.J."/>
            <person name="Thomas B.C."/>
            <person name="Singh A."/>
            <person name="Wilkins M.J."/>
            <person name="Karaoz U."/>
            <person name="Brodie E.L."/>
            <person name="Williams K.H."/>
            <person name="Hubbard S.S."/>
            <person name="Banfield J.F."/>
        </authorList>
    </citation>
    <scope>NUCLEOTIDE SEQUENCE [LARGE SCALE GENOMIC DNA]</scope>
    <source>
        <strain evidence="3">RIFCSPLOWO2_12_FULL_64_10</strain>
    </source>
</reference>
<comment type="caution">
    <text evidence="2">The sequence shown here is derived from an EMBL/GenBank/DDBJ whole genome shotgun (WGS) entry which is preliminary data.</text>
</comment>
<protein>
    <submittedName>
        <fullName evidence="2">Twitching motility protein PilT</fullName>
    </submittedName>
</protein>
<name>A0A1F6CBY3_HANXR</name>
<dbReference type="Gene3D" id="3.40.50.1010">
    <property type="entry name" value="5'-nuclease"/>
    <property type="match status" value="1"/>
</dbReference>
<evidence type="ECO:0000313" key="2">
    <source>
        <dbReference type="EMBL" id="OGG46653.1"/>
    </source>
</evidence>
<accession>A0A1F6CBY3</accession>
<dbReference type="InterPro" id="IPR002716">
    <property type="entry name" value="PIN_dom"/>
</dbReference>
<proteinExistence type="predicted"/>
<dbReference type="Pfam" id="PF01850">
    <property type="entry name" value="PIN"/>
    <property type="match status" value="1"/>
</dbReference>
<gene>
    <name evidence="2" type="ORF">A3F84_24100</name>
</gene>
<dbReference type="EMBL" id="MFKF01000290">
    <property type="protein sequence ID" value="OGG46653.1"/>
    <property type="molecule type" value="Genomic_DNA"/>
</dbReference>
<feature type="domain" description="PIN" evidence="1">
    <location>
        <begin position="8"/>
        <end position="117"/>
    </location>
</feature>
<evidence type="ECO:0000313" key="3">
    <source>
        <dbReference type="Proteomes" id="UP000178606"/>
    </source>
</evidence>
<dbReference type="InterPro" id="IPR029060">
    <property type="entry name" value="PIN-like_dom_sf"/>
</dbReference>
<dbReference type="SUPFAM" id="SSF88723">
    <property type="entry name" value="PIN domain-like"/>
    <property type="match status" value="1"/>
</dbReference>
<dbReference type="CDD" id="cd18692">
    <property type="entry name" value="PIN_VapC-like"/>
    <property type="match status" value="1"/>
</dbReference>
<organism evidence="2 3">
    <name type="scientific">Handelsmanbacteria sp. (strain RIFCSPLOWO2_12_FULL_64_10)</name>
    <dbReference type="NCBI Taxonomy" id="1817868"/>
    <lineage>
        <taxon>Bacteria</taxon>
        <taxon>Candidatus Handelsmaniibacteriota</taxon>
    </lineage>
</organism>